<evidence type="ECO:0000256" key="4">
    <source>
        <dbReference type="ARBA" id="ARBA00023163"/>
    </source>
</evidence>
<feature type="compositionally biased region" description="Polar residues" evidence="7">
    <location>
        <begin position="322"/>
        <end position="339"/>
    </location>
</feature>
<dbReference type="CDD" id="cd22701">
    <property type="entry name" value="FHA_FKH1-like"/>
    <property type="match status" value="1"/>
</dbReference>
<dbReference type="SUPFAM" id="SSF49879">
    <property type="entry name" value="SMAD/FHA domain"/>
    <property type="match status" value="1"/>
</dbReference>
<dbReference type="InterPro" id="IPR008984">
    <property type="entry name" value="SMAD_FHA_dom_sf"/>
</dbReference>
<evidence type="ECO:0000256" key="1">
    <source>
        <dbReference type="ARBA" id="ARBA00004123"/>
    </source>
</evidence>
<organism evidence="10 11">
    <name type="scientific">Maudiozyma saulgeensis</name>
    <dbReference type="NCBI Taxonomy" id="1789683"/>
    <lineage>
        <taxon>Eukaryota</taxon>
        <taxon>Fungi</taxon>
        <taxon>Dikarya</taxon>
        <taxon>Ascomycota</taxon>
        <taxon>Saccharomycotina</taxon>
        <taxon>Saccharomycetes</taxon>
        <taxon>Saccharomycetales</taxon>
        <taxon>Saccharomycetaceae</taxon>
        <taxon>Maudiozyma</taxon>
    </lineage>
</organism>
<reference evidence="10 11" key="1">
    <citation type="submission" date="2017-04" db="EMBL/GenBank/DDBJ databases">
        <authorList>
            <person name="Afonso C.L."/>
            <person name="Miller P.J."/>
            <person name="Scott M.A."/>
            <person name="Spackman E."/>
            <person name="Goraichik I."/>
            <person name="Dimitrov K.M."/>
            <person name="Suarez D.L."/>
            <person name="Swayne D.E."/>
        </authorList>
    </citation>
    <scope>NUCLEOTIDE SEQUENCE [LARGE SCALE GENOMIC DNA]</scope>
</reference>
<dbReference type="AlphaFoldDB" id="A0A1X7R3P7"/>
<proteinExistence type="predicted"/>
<dbReference type="EMBL" id="FXLY01000005">
    <property type="protein sequence ID" value="SMN20201.1"/>
    <property type="molecule type" value="Genomic_DNA"/>
</dbReference>
<dbReference type="Pfam" id="PF00498">
    <property type="entry name" value="FHA"/>
    <property type="match status" value="1"/>
</dbReference>
<feature type="domain" description="Fork-head" evidence="9">
    <location>
        <begin position="407"/>
        <end position="506"/>
    </location>
</feature>
<feature type="compositionally biased region" description="Basic and acidic residues" evidence="7">
    <location>
        <begin position="382"/>
        <end position="392"/>
    </location>
</feature>
<dbReference type="Gene3D" id="2.60.200.20">
    <property type="match status" value="1"/>
</dbReference>
<dbReference type="GO" id="GO:0000981">
    <property type="term" value="F:DNA-binding transcription factor activity, RNA polymerase II-specific"/>
    <property type="evidence" value="ECO:0007669"/>
    <property type="project" value="TreeGrafter"/>
</dbReference>
<keyword evidence="5 6" id="KW-0539">Nucleus</keyword>
<keyword evidence="2" id="KW-0805">Transcription regulation</keyword>
<feature type="region of interest" description="Disordered" evidence="7">
    <location>
        <begin position="322"/>
        <end position="406"/>
    </location>
</feature>
<dbReference type="InterPro" id="IPR030456">
    <property type="entry name" value="TF_fork_head_CS_2"/>
</dbReference>
<keyword evidence="3 6" id="KW-0238">DNA-binding</keyword>
<dbReference type="Pfam" id="PF00250">
    <property type="entry name" value="Forkhead"/>
    <property type="match status" value="1"/>
</dbReference>
<dbReference type="CDD" id="cd00059">
    <property type="entry name" value="FH_FOX"/>
    <property type="match status" value="1"/>
</dbReference>
<dbReference type="Proteomes" id="UP000196158">
    <property type="component" value="Unassembled WGS sequence"/>
</dbReference>
<evidence type="ECO:0000256" key="2">
    <source>
        <dbReference type="ARBA" id="ARBA00023015"/>
    </source>
</evidence>
<dbReference type="InterPro" id="IPR036390">
    <property type="entry name" value="WH_DNA-bd_sf"/>
</dbReference>
<accession>A0A1X7R3P7</accession>
<dbReference type="InterPro" id="IPR036388">
    <property type="entry name" value="WH-like_DNA-bd_sf"/>
</dbReference>
<dbReference type="OrthoDB" id="5954824at2759"/>
<evidence type="ECO:0000256" key="3">
    <source>
        <dbReference type="ARBA" id="ARBA00023125"/>
    </source>
</evidence>
<dbReference type="InterPro" id="IPR000253">
    <property type="entry name" value="FHA_dom"/>
</dbReference>
<dbReference type="PROSITE" id="PS00658">
    <property type="entry name" value="FORK_HEAD_2"/>
    <property type="match status" value="1"/>
</dbReference>
<dbReference type="SMART" id="SM00339">
    <property type="entry name" value="FH"/>
    <property type="match status" value="1"/>
</dbReference>
<dbReference type="GO" id="GO:0005634">
    <property type="term" value="C:nucleus"/>
    <property type="evidence" value="ECO:0007669"/>
    <property type="project" value="UniProtKB-SubCell"/>
</dbReference>
<dbReference type="PRINTS" id="PR00053">
    <property type="entry name" value="FORKHEAD"/>
</dbReference>
<evidence type="ECO:0000256" key="7">
    <source>
        <dbReference type="SAM" id="MobiDB-lite"/>
    </source>
</evidence>
<dbReference type="InterPro" id="IPR001766">
    <property type="entry name" value="Fork_head_dom"/>
</dbReference>
<dbReference type="SMART" id="SM00240">
    <property type="entry name" value="FHA"/>
    <property type="match status" value="1"/>
</dbReference>
<evidence type="ECO:0000256" key="6">
    <source>
        <dbReference type="PROSITE-ProRule" id="PRU00089"/>
    </source>
</evidence>
<dbReference type="Gene3D" id="1.10.10.10">
    <property type="entry name" value="Winged helix-like DNA-binding domain superfamily/Winged helix DNA-binding domain"/>
    <property type="match status" value="1"/>
</dbReference>
<evidence type="ECO:0000256" key="5">
    <source>
        <dbReference type="ARBA" id="ARBA00023242"/>
    </source>
</evidence>
<name>A0A1X7R3P7_9SACH</name>
<evidence type="ECO:0000313" key="10">
    <source>
        <dbReference type="EMBL" id="SMN20201.1"/>
    </source>
</evidence>
<gene>
    <name evidence="10" type="ORF">KASA_0N01408G</name>
</gene>
<dbReference type="PROSITE" id="PS50006">
    <property type="entry name" value="FHA_DOMAIN"/>
    <property type="match status" value="1"/>
</dbReference>
<dbReference type="PANTHER" id="PTHR45881">
    <property type="entry name" value="CHECKPOINT SUPPRESSOR 1-LIKE, ISOFORM A-RELATED"/>
    <property type="match status" value="1"/>
</dbReference>
<dbReference type="PANTHER" id="PTHR45881:SF1">
    <property type="entry name" value="FORK HEAD PROTEIN HOMOLOG 2"/>
    <property type="match status" value="1"/>
</dbReference>
<keyword evidence="11" id="KW-1185">Reference proteome</keyword>
<dbReference type="PROSITE" id="PS50039">
    <property type="entry name" value="FORK_HEAD_3"/>
    <property type="match status" value="1"/>
</dbReference>
<feature type="DNA-binding region" description="Fork-head" evidence="6">
    <location>
        <begin position="407"/>
        <end position="506"/>
    </location>
</feature>
<dbReference type="SUPFAM" id="SSF46785">
    <property type="entry name" value="Winged helix' DNA-binding domain"/>
    <property type="match status" value="1"/>
</dbReference>
<evidence type="ECO:0000259" key="8">
    <source>
        <dbReference type="PROSITE" id="PS50006"/>
    </source>
</evidence>
<feature type="domain" description="FHA" evidence="8">
    <location>
        <begin position="78"/>
        <end position="153"/>
    </location>
</feature>
<protein>
    <submittedName>
        <fullName evidence="10">Similar to Saccharomyces cerevisiae YIL131C FKH1 Forkhead family transcription factor with a minor role in the expression of G2/M phase genes</fullName>
    </submittedName>
</protein>
<sequence>MSSIQNKFSSEHYLNNPKYTLEQFNNLASCVTSILSSVDVEIAASYQYCNSKNKSKEIKAFAKLSGNNWTYFIKTLKVSIGRNTDKIDDVRGMAAFDTDAPNITTDLNGSTIDLGPAKTVSRKHGIIEFNRETGNWDLIITGRNGAKLNYKKIKTHNLNKRIPLSCGDVIDMGGIQMIFILPDQMPIINSTCLTHFIPKLVTIYGLNGNNNPLIQDLIKESSYVKEQIKTGHLQNIPVLDNILLENQRFSPIEVAEKITEIKNEDDQELDSKADETIALITTSTDPIAPLSPEHKGNVLEYNTLKRNLPVGTDRLPKKFQISSISSDKQYGPKSTQVTEPQPIVRPEASSLHTVTDSNKSNSQSFSLQTVIPPLQPRSESLNNKKEIRKEGTPSDGDNDQTAKAQSKAPLPYGTLITQAILSTEVGVISLSDIYEFLLKNYEYFRITTADWQNSVRHTLSLNSAFQKIPKKKISSKGKGMVWCIDREYRAEFLKKWEKGYANKSKKNAAVDKQLLIHMSTHKFIPEPYDNEIRPHEIRTQDMSQAKGIADEVQQQ</sequence>
<feature type="compositionally biased region" description="Polar residues" evidence="7">
    <location>
        <begin position="350"/>
        <end position="369"/>
    </location>
</feature>
<dbReference type="GO" id="GO:0000978">
    <property type="term" value="F:RNA polymerase II cis-regulatory region sequence-specific DNA binding"/>
    <property type="evidence" value="ECO:0007669"/>
    <property type="project" value="TreeGrafter"/>
</dbReference>
<dbReference type="STRING" id="1789683.A0A1X7R3P7"/>
<comment type="subcellular location">
    <subcellularLocation>
        <location evidence="1 6">Nucleus</location>
    </subcellularLocation>
</comment>
<keyword evidence="4" id="KW-0804">Transcription</keyword>
<evidence type="ECO:0000259" key="9">
    <source>
        <dbReference type="PROSITE" id="PS50039"/>
    </source>
</evidence>
<evidence type="ECO:0000313" key="11">
    <source>
        <dbReference type="Proteomes" id="UP000196158"/>
    </source>
</evidence>